<dbReference type="Gramene" id="TVU06718">
    <property type="protein sequence ID" value="TVU06718"/>
    <property type="gene ID" value="EJB05_49946"/>
</dbReference>
<feature type="non-terminal residue" evidence="1">
    <location>
        <position position="1"/>
    </location>
</feature>
<protein>
    <submittedName>
        <fullName evidence="1">Uncharacterized protein</fullName>
    </submittedName>
</protein>
<organism evidence="1 2">
    <name type="scientific">Eragrostis curvula</name>
    <name type="common">weeping love grass</name>
    <dbReference type="NCBI Taxonomy" id="38414"/>
    <lineage>
        <taxon>Eukaryota</taxon>
        <taxon>Viridiplantae</taxon>
        <taxon>Streptophyta</taxon>
        <taxon>Embryophyta</taxon>
        <taxon>Tracheophyta</taxon>
        <taxon>Spermatophyta</taxon>
        <taxon>Magnoliopsida</taxon>
        <taxon>Liliopsida</taxon>
        <taxon>Poales</taxon>
        <taxon>Poaceae</taxon>
        <taxon>PACMAD clade</taxon>
        <taxon>Chloridoideae</taxon>
        <taxon>Eragrostideae</taxon>
        <taxon>Eragrostidinae</taxon>
        <taxon>Eragrostis</taxon>
    </lineage>
</organism>
<dbReference type="OrthoDB" id="650983at2759"/>
<dbReference type="Proteomes" id="UP000324897">
    <property type="component" value="Unassembled WGS sequence"/>
</dbReference>
<accession>A0A5J9T6W6</accession>
<dbReference type="AlphaFoldDB" id="A0A5J9T6W6"/>
<dbReference type="EMBL" id="RWGY01000051">
    <property type="protein sequence ID" value="TVU06718.1"/>
    <property type="molecule type" value="Genomic_DNA"/>
</dbReference>
<sequence>MQMVKDCGVQEVTPLMHTATFLIVKPEFREAFSTLMDPNISDVAKEAQKGLQLLAELSQHAAILGEMGNQYTERYLQKGKYRQTPETGLQWVMRCLGLP</sequence>
<name>A0A5J9T6W6_9POAL</name>
<keyword evidence="2" id="KW-1185">Reference proteome</keyword>
<proteinExistence type="predicted"/>
<evidence type="ECO:0000313" key="2">
    <source>
        <dbReference type="Proteomes" id="UP000324897"/>
    </source>
</evidence>
<reference evidence="1 2" key="1">
    <citation type="journal article" date="2019" name="Sci. Rep.">
        <title>A high-quality genome of Eragrostis curvula grass provides insights into Poaceae evolution and supports new strategies to enhance forage quality.</title>
        <authorList>
            <person name="Carballo J."/>
            <person name="Santos B.A.C.M."/>
            <person name="Zappacosta D."/>
            <person name="Garbus I."/>
            <person name="Selva J.P."/>
            <person name="Gallo C.A."/>
            <person name="Diaz A."/>
            <person name="Albertini E."/>
            <person name="Caccamo M."/>
            <person name="Echenique V."/>
        </authorList>
    </citation>
    <scope>NUCLEOTIDE SEQUENCE [LARGE SCALE GENOMIC DNA]</scope>
    <source>
        <strain evidence="2">cv. Victoria</strain>
        <tissue evidence="1">Leaf</tissue>
    </source>
</reference>
<gene>
    <name evidence="1" type="ORF">EJB05_49946</name>
</gene>
<feature type="non-terminal residue" evidence="1">
    <location>
        <position position="99"/>
    </location>
</feature>
<evidence type="ECO:0000313" key="1">
    <source>
        <dbReference type="EMBL" id="TVU06718.1"/>
    </source>
</evidence>
<comment type="caution">
    <text evidence="1">The sequence shown here is derived from an EMBL/GenBank/DDBJ whole genome shotgun (WGS) entry which is preliminary data.</text>
</comment>